<dbReference type="RefSeq" id="WP_229385437.1">
    <property type="nucleotide sequence ID" value="NZ_JAGTTN010000005.1"/>
</dbReference>
<reference evidence="1" key="1">
    <citation type="submission" date="2021-04" db="EMBL/GenBank/DDBJ databases">
        <title>Microbacterium tenobrionis sp. nov. and Microbacterium allomyrinae sp. nov., isolated from larvae of Tenobrio molitor and Allomyrina dichotoma, respectively.</title>
        <authorList>
            <person name="Lee S.D."/>
        </authorList>
    </citation>
    <scope>NUCLEOTIDE SEQUENCE</scope>
    <source>
        <strain evidence="1">BWT-G7</strain>
    </source>
</reference>
<sequence>MSDRRVFRWATTSARMLIGTVVSVAAVVAVVTAVSVPWPTITHEPVSVSTLPAPAASVVACDGGLLSIGRDATDADAIAVATPQTVTVGVSDGAPPAEERPLEVTDLAIGQGPVAFVAQPMGRSRVDVAAAGASTVRADDLAGFAASACRPPLLESWLVGGSGATGAADLVLVSNPGTVAATVELTVYGAEGEQSPPGSSALIVAPGTQRIVPLAGIALGEESPVIRVSAVGAPVHASLQTSIMRTLTPGGVDQVGAVPQPEQTQTITGVAVTGAPGVSGASDEATVLRILSPSADATATVTVTATGRAEPTLVPDAVSLVAGEPAELALAGLAIGSYTVTVVSDAPIVSAVWQATGFGEGDDFAWYTPSPIVDVPSLFAAPSGPLPSLTVANPGDEPAVVAVTSEDGAFRLELTVPAGGTMTARLSPRTVYLIDPSSPIRAALSLTGDGALAGIPVWPADAASPEIVVYP</sequence>
<dbReference type="Pfam" id="PF18986">
    <property type="entry name" value="DUF5719"/>
    <property type="match status" value="1"/>
</dbReference>
<dbReference type="Proteomes" id="UP001139354">
    <property type="component" value="Unassembled WGS sequence"/>
</dbReference>
<dbReference type="InterPro" id="IPR043777">
    <property type="entry name" value="DUF5719"/>
</dbReference>
<proteinExistence type="predicted"/>
<keyword evidence="2" id="KW-1185">Reference proteome</keyword>
<name>A0A9X1LX91_9MICO</name>
<organism evidence="1 2">
    <name type="scientific">Microbacterium allomyrinae</name>
    <dbReference type="NCBI Taxonomy" id="2830666"/>
    <lineage>
        <taxon>Bacteria</taxon>
        <taxon>Bacillati</taxon>
        <taxon>Actinomycetota</taxon>
        <taxon>Actinomycetes</taxon>
        <taxon>Micrococcales</taxon>
        <taxon>Microbacteriaceae</taxon>
        <taxon>Microbacterium</taxon>
    </lineage>
</organism>
<evidence type="ECO:0000313" key="1">
    <source>
        <dbReference type="EMBL" id="MCC2033423.1"/>
    </source>
</evidence>
<accession>A0A9X1LX91</accession>
<dbReference type="EMBL" id="JAGTTN010000005">
    <property type="protein sequence ID" value="MCC2033423.1"/>
    <property type="molecule type" value="Genomic_DNA"/>
</dbReference>
<gene>
    <name evidence="1" type="ORF">KEC57_14640</name>
</gene>
<dbReference type="AlphaFoldDB" id="A0A9X1LX91"/>
<comment type="caution">
    <text evidence="1">The sequence shown here is derived from an EMBL/GenBank/DDBJ whole genome shotgun (WGS) entry which is preliminary data.</text>
</comment>
<protein>
    <submittedName>
        <fullName evidence="1">Large extracellular alpha-helical protein</fullName>
    </submittedName>
</protein>
<evidence type="ECO:0000313" key="2">
    <source>
        <dbReference type="Proteomes" id="UP001139354"/>
    </source>
</evidence>